<organism evidence="2 3">
    <name type="scientific">Blastomyces silverae</name>
    <dbReference type="NCBI Taxonomy" id="2060906"/>
    <lineage>
        <taxon>Eukaryota</taxon>
        <taxon>Fungi</taxon>
        <taxon>Dikarya</taxon>
        <taxon>Ascomycota</taxon>
        <taxon>Pezizomycotina</taxon>
        <taxon>Eurotiomycetes</taxon>
        <taxon>Eurotiomycetidae</taxon>
        <taxon>Onygenales</taxon>
        <taxon>Ajellomycetaceae</taxon>
        <taxon>Blastomyces</taxon>
    </lineage>
</organism>
<evidence type="ECO:0000313" key="2">
    <source>
        <dbReference type="EMBL" id="KLJ11371.1"/>
    </source>
</evidence>
<proteinExistence type="predicted"/>
<gene>
    <name evidence="2" type="ORF">EMPG_09675</name>
</gene>
<dbReference type="EMBL" id="LDEV01001580">
    <property type="protein sequence ID" value="KLJ11371.1"/>
    <property type="molecule type" value="Genomic_DNA"/>
</dbReference>
<name>A0A0H1BQF1_9EURO</name>
<dbReference type="AlphaFoldDB" id="A0A0H1BQF1"/>
<reference evidence="3" key="1">
    <citation type="journal article" date="2015" name="PLoS Genet.">
        <title>The dynamic genome and transcriptome of the human fungal pathogen Blastomyces and close relative Emmonsia.</title>
        <authorList>
            <person name="Munoz J.F."/>
            <person name="Gauthier G.M."/>
            <person name="Desjardins C.A."/>
            <person name="Gallo J.E."/>
            <person name="Holder J."/>
            <person name="Sullivan T.D."/>
            <person name="Marty A.J."/>
            <person name="Carmen J.C."/>
            <person name="Chen Z."/>
            <person name="Ding L."/>
            <person name="Gujja S."/>
            <person name="Magrini V."/>
            <person name="Misas E."/>
            <person name="Mitreva M."/>
            <person name="Priest M."/>
            <person name="Saif S."/>
            <person name="Whiston E.A."/>
            <person name="Young S."/>
            <person name="Zeng Q."/>
            <person name="Goldman W.E."/>
            <person name="Mardis E.R."/>
            <person name="Taylor J.W."/>
            <person name="McEwen J.G."/>
            <person name="Clay O.K."/>
            <person name="Klein B.S."/>
            <person name="Cuomo C.A."/>
        </authorList>
    </citation>
    <scope>NUCLEOTIDE SEQUENCE [LARGE SCALE GENOMIC DNA]</scope>
    <source>
        <strain evidence="3">UAMH 139</strain>
    </source>
</reference>
<feature type="region of interest" description="Disordered" evidence="1">
    <location>
        <begin position="46"/>
        <end position="91"/>
    </location>
</feature>
<comment type="caution">
    <text evidence="2">The sequence shown here is derived from an EMBL/GenBank/DDBJ whole genome shotgun (WGS) entry which is preliminary data.</text>
</comment>
<sequence length="91" mass="10263">MGMAPTQVDNTMVGRSLGTSTLGAIVIHKEKELLGLANLLHHLNLPHHHHHPNLLQTHHQPHRPSSLRMTLPSRKTQTGRKRGKKQNEKKT</sequence>
<protein>
    <submittedName>
        <fullName evidence="2">Uncharacterized protein</fullName>
    </submittedName>
</protein>
<dbReference type="Proteomes" id="UP000053573">
    <property type="component" value="Unassembled WGS sequence"/>
</dbReference>
<accession>A0A0H1BQF1</accession>
<evidence type="ECO:0000256" key="1">
    <source>
        <dbReference type="SAM" id="MobiDB-lite"/>
    </source>
</evidence>
<evidence type="ECO:0000313" key="3">
    <source>
        <dbReference type="Proteomes" id="UP000053573"/>
    </source>
</evidence>
<keyword evidence="3" id="KW-1185">Reference proteome</keyword>